<keyword evidence="5" id="KW-0472">Membrane</keyword>
<dbReference type="Proteomes" id="UP001516400">
    <property type="component" value="Unassembled WGS sequence"/>
</dbReference>
<comment type="caution">
    <text evidence="6">The sequence shown here is derived from an EMBL/GenBank/DDBJ whole genome shotgun (WGS) entry which is preliminary data.</text>
</comment>
<dbReference type="FunFam" id="3.40.50.2000:FF:000050">
    <property type="entry name" value="UDP-glucuronosyltransferase"/>
    <property type="match status" value="1"/>
</dbReference>
<dbReference type="GO" id="GO:0016020">
    <property type="term" value="C:membrane"/>
    <property type="evidence" value="ECO:0007669"/>
    <property type="project" value="UniProtKB-SubCell"/>
</dbReference>
<keyword evidence="7" id="KW-1185">Reference proteome</keyword>
<evidence type="ECO:0000256" key="3">
    <source>
        <dbReference type="ARBA" id="ARBA00022679"/>
    </source>
</evidence>
<dbReference type="EMBL" id="JABFTP020000185">
    <property type="protein sequence ID" value="KAL3288942.1"/>
    <property type="molecule type" value="Genomic_DNA"/>
</dbReference>
<accession>A0ABD2PDZ7</accession>
<dbReference type="EC" id="2.4.1.17" evidence="5"/>
<dbReference type="GO" id="GO:0015020">
    <property type="term" value="F:glucuronosyltransferase activity"/>
    <property type="evidence" value="ECO:0007669"/>
    <property type="project" value="UniProtKB-EC"/>
</dbReference>
<proteinExistence type="inferred from homology"/>
<dbReference type="InterPro" id="IPR050271">
    <property type="entry name" value="UDP-glycosyltransferase"/>
</dbReference>
<dbReference type="Pfam" id="PF00201">
    <property type="entry name" value="UDPGT"/>
    <property type="match status" value="1"/>
</dbReference>
<dbReference type="SUPFAM" id="SSF53756">
    <property type="entry name" value="UDP-Glycosyltransferase/glycogen phosphorylase"/>
    <property type="match status" value="1"/>
</dbReference>
<evidence type="ECO:0000313" key="7">
    <source>
        <dbReference type="Proteomes" id="UP001516400"/>
    </source>
</evidence>
<dbReference type="PANTHER" id="PTHR48043:SF159">
    <property type="entry name" value="EG:EG0003.4 PROTEIN-RELATED"/>
    <property type="match status" value="1"/>
</dbReference>
<gene>
    <name evidence="6" type="ORF">HHI36_003386</name>
</gene>
<dbReference type="CDD" id="cd03784">
    <property type="entry name" value="GT1_Gtf-like"/>
    <property type="match status" value="1"/>
</dbReference>
<reference evidence="6 7" key="1">
    <citation type="journal article" date="2021" name="BMC Biol.">
        <title>Horizontally acquired antibacterial genes associated with adaptive radiation of ladybird beetles.</title>
        <authorList>
            <person name="Li H.S."/>
            <person name="Tang X.F."/>
            <person name="Huang Y.H."/>
            <person name="Xu Z.Y."/>
            <person name="Chen M.L."/>
            <person name="Du X.Y."/>
            <person name="Qiu B.Y."/>
            <person name="Chen P.T."/>
            <person name="Zhang W."/>
            <person name="Slipinski A."/>
            <person name="Escalona H.E."/>
            <person name="Waterhouse R.M."/>
            <person name="Zwick A."/>
            <person name="Pang H."/>
        </authorList>
    </citation>
    <scope>NUCLEOTIDE SEQUENCE [LARGE SCALE GENOMIC DNA]</scope>
    <source>
        <strain evidence="6">SYSU2018</strain>
    </source>
</reference>
<keyword evidence="2 4" id="KW-0328">Glycosyltransferase</keyword>
<evidence type="ECO:0000256" key="1">
    <source>
        <dbReference type="ARBA" id="ARBA00009995"/>
    </source>
</evidence>
<comment type="subcellular location">
    <subcellularLocation>
        <location evidence="5">Membrane</location>
        <topology evidence="5">Single-pass membrane protein</topology>
    </subcellularLocation>
</comment>
<keyword evidence="5" id="KW-0812">Transmembrane</keyword>
<dbReference type="AlphaFoldDB" id="A0ABD2PDZ7"/>
<feature type="transmembrane region" description="Helical" evidence="5">
    <location>
        <begin position="468"/>
        <end position="488"/>
    </location>
</feature>
<sequence length="513" mass="59432">MKLTTLIIIFVGAVNGAKILGVFFIPSISHQFNYHAIIRELVLRGHEVTFITTNPIRDPKLINLTEVDISIAYKMFEKFDFATLNRHSMNLFSMVLRCQEHFRNMIASEMDVEEVKNILNQPENIYDLILMEDGAPFYRGLGHKFKAPMVVVSPVSLNIFTHKEMGNPIHPVLYPDWFSTYTGPVTNIWKKFDSLYVELVFFIMSELYTIPRSDRMARKYFGNDMPYIKTLMKETSFVIALANPLVSDRRPLVPNVIEVWNTHGNRSEVLSGDLKNILDDAVDGVVYFSLGTNVRFEYLEKNWKQKILQELGKLPYTVLCKWESDDHPDRPQNVILRKWFPQQSILGHPNVKVFVTQGGQYSMEDAISNGVPMVVVPFHNDQFVVAQHLTSRGAAETISSESIDFDKLRDTILKVSKNDSYRLKAQELQKILLDKPRPAHEEVAWWCEYIIRHKGAKHLRSPSADIPLYEWLMLDMLAVFIAIVFIIYKLLRKLLQIFIGIFRKEEPKTKKME</sequence>
<keyword evidence="3 4" id="KW-0808">Transferase</keyword>
<dbReference type="InterPro" id="IPR002213">
    <property type="entry name" value="UDP_glucos_trans"/>
</dbReference>
<dbReference type="InterPro" id="IPR035595">
    <property type="entry name" value="UDP_glycos_trans_CS"/>
</dbReference>
<organism evidence="6 7">
    <name type="scientific">Cryptolaemus montrouzieri</name>
    <dbReference type="NCBI Taxonomy" id="559131"/>
    <lineage>
        <taxon>Eukaryota</taxon>
        <taxon>Metazoa</taxon>
        <taxon>Ecdysozoa</taxon>
        <taxon>Arthropoda</taxon>
        <taxon>Hexapoda</taxon>
        <taxon>Insecta</taxon>
        <taxon>Pterygota</taxon>
        <taxon>Neoptera</taxon>
        <taxon>Endopterygota</taxon>
        <taxon>Coleoptera</taxon>
        <taxon>Polyphaga</taxon>
        <taxon>Cucujiformia</taxon>
        <taxon>Coccinelloidea</taxon>
        <taxon>Coccinellidae</taxon>
        <taxon>Scymninae</taxon>
        <taxon>Scymnini</taxon>
        <taxon>Cryptolaemus</taxon>
    </lineage>
</organism>
<evidence type="ECO:0000256" key="4">
    <source>
        <dbReference type="RuleBase" id="RU003718"/>
    </source>
</evidence>
<dbReference type="Gene3D" id="3.40.50.2000">
    <property type="entry name" value="Glycogen Phosphorylase B"/>
    <property type="match status" value="2"/>
</dbReference>
<comment type="catalytic activity">
    <reaction evidence="5">
        <text>glucuronate acceptor + UDP-alpha-D-glucuronate = acceptor beta-D-glucuronoside + UDP + H(+)</text>
        <dbReference type="Rhea" id="RHEA:21032"/>
        <dbReference type="ChEBI" id="CHEBI:15378"/>
        <dbReference type="ChEBI" id="CHEBI:58052"/>
        <dbReference type="ChEBI" id="CHEBI:58223"/>
        <dbReference type="ChEBI" id="CHEBI:132367"/>
        <dbReference type="ChEBI" id="CHEBI:132368"/>
        <dbReference type="EC" id="2.4.1.17"/>
    </reaction>
</comment>
<evidence type="ECO:0000256" key="2">
    <source>
        <dbReference type="ARBA" id="ARBA00022676"/>
    </source>
</evidence>
<comment type="similarity">
    <text evidence="1 4">Belongs to the UDP-glycosyltransferase family.</text>
</comment>
<dbReference type="PANTHER" id="PTHR48043">
    <property type="entry name" value="EG:EG0003.4 PROTEIN-RELATED"/>
    <property type="match status" value="1"/>
</dbReference>
<evidence type="ECO:0000313" key="6">
    <source>
        <dbReference type="EMBL" id="KAL3288942.1"/>
    </source>
</evidence>
<protein>
    <recommendedName>
        <fullName evidence="5">UDP-glucuronosyltransferase</fullName>
        <ecNumber evidence="5">2.4.1.17</ecNumber>
    </recommendedName>
</protein>
<keyword evidence="5" id="KW-1133">Transmembrane helix</keyword>
<name>A0ABD2PDZ7_9CUCU</name>
<evidence type="ECO:0000256" key="5">
    <source>
        <dbReference type="RuleBase" id="RU362059"/>
    </source>
</evidence>
<dbReference type="PROSITE" id="PS00375">
    <property type="entry name" value="UDPGT"/>
    <property type="match status" value="1"/>
</dbReference>